<sequence length="490" mass="53764">MASVLRGCKASLLLVVLCVTLFTVANGQMFGMGRTKKVDADVSARKRVAARRPWWKKGQNAAAAAIEDMTDMAEDVIEDVQDFVEDVGEMVVASPVFAGKVRPALRKLAITKEKLAMVTKAISDTTQLDDLAFLGVMGWALVPAVEFFYELGDDDDDVEEDTTSDSDSARDANAATNGHDATDKKKPFLKSIAYHIADHFSQFCRIGVGVYAVDVFEILLASLGFNFKNLDQLSEVFAKVAYSVWAAERIKIFKRYLISKAVHRPVNDLGRAGIADHILDAALYGLTAFFLLDWLDVSLGLGIKSMLTFGSAGTLVVSFASKDLAGQLINGLGLAASDKLYEGERIRLDSGVVGVVEKMGWMETTIRLDDEHFLAMGNTELSNKRIINLSRTKQSTVTLTLRFNYNDIDELPKVLDNIKASIRAACPKLIDDGSRPFRVVWSDYGSNHLEVQIEAHFNIPPISPAYHANRENMLHSINGAVKESGIAFKA</sequence>
<evidence type="ECO:0000313" key="4">
    <source>
        <dbReference type="EMBL" id="CAD8376642.1"/>
    </source>
</evidence>
<reference evidence="4" key="1">
    <citation type="submission" date="2021-01" db="EMBL/GenBank/DDBJ databases">
        <authorList>
            <person name="Corre E."/>
            <person name="Pelletier E."/>
            <person name="Niang G."/>
            <person name="Scheremetjew M."/>
            <person name="Finn R."/>
            <person name="Kale V."/>
            <person name="Holt S."/>
            <person name="Cochrane G."/>
            <person name="Meng A."/>
            <person name="Brown T."/>
            <person name="Cohen L."/>
        </authorList>
    </citation>
    <scope>NUCLEOTIDE SEQUENCE</scope>
    <source>
        <strain evidence="4">CCMP3303</strain>
    </source>
</reference>
<dbReference type="Pfam" id="PF00924">
    <property type="entry name" value="MS_channel_2nd"/>
    <property type="match status" value="1"/>
</dbReference>
<gene>
    <name evidence="4" type="ORF">MPOL1434_LOCUS9115</name>
</gene>
<organism evidence="4">
    <name type="scientific">Minutocellus polymorphus</name>
    <dbReference type="NCBI Taxonomy" id="265543"/>
    <lineage>
        <taxon>Eukaryota</taxon>
        <taxon>Sar</taxon>
        <taxon>Stramenopiles</taxon>
        <taxon>Ochrophyta</taxon>
        <taxon>Bacillariophyta</taxon>
        <taxon>Mediophyceae</taxon>
        <taxon>Cymatosirophycidae</taxon>
        <taxon>Cymatosirales</taxon>
        <taxon>Cymatosiraceae</taxon>
        <taxon>Minutocellus</taxon>
    </lineage>
</organism>
<accession>A0A7S0AWG4</accession>
<dbReference type="AlphaFoldDB" id="A0A7S0AWG4"/>
<feature type="chain" id="PRO_5030957639" description="Mechanosensitive ion channel MscS domain-containing protein" evidence="2">
    <location>
        <begin position="28"/>
        <end position="490"/>
    </location>
</feature>
<feature type="domain" description="Mechanosensitive ion channel MscS" evidence="3">
    <location>
        <begin position="324"/>
        <end position="391"/>
    </location>
</feature>
<dbReference type="EMBL" id="HBEJ01015587">
    <property type="protein sequence ID" value="CAD8376642.1"/>
    <property type="molecule type" value="Transcribed_RNA"/>
</dbReference>
<keyword evidence="2" id="KW-0732">Signal</keyword>
<dbReference type="GO" id="GO:0016020">
    <property type="term" value="C:membrane"/>
    <property type="evidence" value="ECO:0007669"/>
    <property type="project" value="InterPro"/>
</dbReference>
<name>A0A7S0AWG4_9STRA</name>
<feature type="region of interest" description="Disordered" evidence="1">
    <location>
        <begin position="157"/>
        <end position="181"/>
    </location>
</feature>
<evidence type="ECO:0000256" key="1">
    <source>
        <dbReference type="SAM" id="MobiDB-lite"/>
    </source>
</evidence>
<dbReference type="InterPro" id="IPR010920">
    <property type="entry name" value="LSM_dom_sf"/>
</dbReference>
<protein>
    <recommendedName>
        <fullName evidence="3">Mechanosensitive ion channel MscS domain-containing protein</fullName>
    </recommendedName>
</protein>
<evidence type="ECO:0000256" key="2">
    <source>
        <dbReference type="SAM" id="SignalP"/>
    </source>
</evidence>
<evidence type="ECO:0000259" key="3">
    <source>
        <dbReference type="Pfam" id="PF00924"/>
    </source>
</evidence>
<dbReference type="GO" id="GO:0055085">
    <property type="term" value="P:transmembrane transport"/>
    <property type="evidence" value="ECO:0007669"/>
    <property type="project" value="InterPro"/>
</dbReference>
<dbReference type="InterPro" id="IPR006685">
    <property type="entry name" value="MscS_channel_2nd"/>
</dbReference>
<dbReference type="PANTHER" id="PTHR30566">
    <property type="entry name" value="YNAI-RELATED MECHANOSENSITIVE ION CHANNEL"/>
    <property type="match status" value="1"/>
</dbReference>
<proteinExistence type="predicted"/>
<feature type="signal peptide" evidence="2">
    <location>
        <begin position="1"/>
        <end position="27"/>
    </location>
</feature>
<dbReference type="PANTHER" id="PTHR30566:SF5">
    <property type="entry name" value="MECHANOSENSITIVE ION CHANNEL PROTEIN 1, MITOCHONDRIAL-RELATED"/>
    <property type="match status" value="1"/>
</dbReference>
<dbReference type="SUPFAM" id="SSF50182">
    <property type="entry name" value="Sm-like ribonucleoproteins"/>
    <property type="match status" value="1"/>
</dbReference>